<protein>
    <submittedName>
        <fullName evidence="3">Lysophospholipase</fullName>
    </submittedName>
</protein>
<dbReference type="AlphaFoldDB" id="A0A6I1GL76"/>
<dbReference type="PANTHER" id="PTHR11614">
    <property type="entry name" value="PHOSPHOLIPASE-RELATED"/>
    <property type="match status" value="1"/>
</dbReference>
<dbReference type="EMBL" id="WBVT01000015">
    <property type="protein sequence ID" value="KAB7790356.1"/>
    <property type="molecule type" value="Genomic_DNA"/>
</dbReference>
<dbReference type="Proteomes" id="UP000441772">
    <property type="component" value="Unassembled WGS sequence"/>
</dbReference>
<organism evidence="3 4">
    <name type="scientific">Bifidobacterium leontopitheci</name>
    <dbReference type="NCBI Taxonomy" id="2650774"/>
    <lineage>
        <taxon>Bacteria</taxon>
        <taxon>Bacillati</taxon>
        <taxon>Actinomycetota</taxon>
        <taxon>Actinomycetes</taxon>
        <taxon>Bifidobacteriales</taxon>
        <taxon>Bifidobacteriaceae</taxon>
        <taxon>Bifidobacterium</taxon>
    </lineage>
</organism>
<evidence type="ECO:0000256" key="1">
    <source>
        <dbReference type="SAM" id="MobiDB-lite"/>
    </source>
</evidence>
<dbReference type="SUPFAM" id="SSF53474">
    <property type="entry name" value="alpha/beta-Hydrolases"/>
    <property type="match status" value="1"/>
</dbReference>
<evidence type="ECO:0000313" key="4">
    <source>
        <dbReference type="Proteomes" id="UP000441772"/>
    </source>
</evidence>
<feature type="domain" description="Serine aminopeptidase S33" evidence="2">
    <location>
        <begin position="74"/>
        <end position="279"/>
    </location>
</feature>
<keyword evidence="4" id="KW-1185">Reference proteome</keyword>
<name>A0A6I1GL76_9BIFI</name>
<evidence type="ECO:0000259" key="2">
    <source>
        <dbReference type="Pfam" id="PF12146"/>
    </source>
</evidence>
<dbReference type="InterPro" id="IPR022742">
    <property type="entry name" value="Hydrolase_4"/>
</dbReference>
<proteinExistence type="predicted"/>
<dbReference type="InterPro" id="IPR029058">
    <property type="entry name" value="AB_hydrolase_fold"/>
</dbReference>
<dbReference type="Pfam" id="PF12146">
    <property type="entry name" value="Hydrolase_4"/>
    <property type="match status" value="1"/>
</dbReference>
<feature type="compositionally biased region" description="Polar residues" evidence="1">
    <location>
        <begin position="419"/>
        <end position="430"/>
    </location>
</feature>
<dbReference type="InterPro" id="IPR051044">
    <property type="entry name" value="MAG_DAG_Lipase"/>
</dbReference>
<sequence>MGDMADSLHTQLDAHPVVDDWMPDSVMPDYQQATVYLGRDDEGELVATFVRKNPAKLTVAQRLRRARFALRGHRLAIMYVHGWNDYFYRRHESEFWESLGIAFYAVDLRKFGRSLRDGQTPGYIEDLHDYAAELNALRDLIVREQGEQVRILLMAHSQGGLSSVLWVNGERPHHVDAVALNSPWLELQGNRMFRILSTPVVQAYRLAGGKTVMPMRDPGFYGRCIDSATGGDWDYLAHPLVDPSRFLPRAGWMQAIYNAQAEVARRLDIRIPVLVCTSDRTMLQPTWDEAMREADSVLDITAIRQASLNLGDVVTLATIRGGLHDLSLSRPAARRRYFAIVAGWASLMCWRRVISAHGLHAALDAVEHAGVRTAEAGAGAVTNAGAGLSPAGTAGAGSREGDGPASVASDGGSDSADSMPTSGGRANSGTDDAPAASA</sequence>
<dbReference type="Gene3D" id="3.40.50.1820">
    <property type="entry name" value="alpha/beta hydrolase"/>
    <property type="match status" value="1"/>
</dbReference>
<reference evidence="3 4" key="1">
    <citation type="submission" date="2019-09" db="EMBL/GenBank/DDBJ databases">
        <title>Characterization of the phylogenetic diversity of two novel species belonging to the genus Bifidobacterium: Bifidobacterium cebidarum sp. nov. and Bifidobacterium leontopitheci sp. nov.</title>
        <authorList>
            <person name="Lugli G.A."/>
            <person name="Duranti S."/>
            <person name="Milani C."/>
            <person name="Turroni F."/>
            <person name="Ventura M."/>
        </authorList>
    </citation>
    <scope>NUCLEOTIDE SEQUENCE [LARGE SCALE GENOMIC DNA]</scope>
    <source>
        <strain evidence="3 4">LMG 31471</strain>
    </source>
</reference>
<feature type="compositionally biased region" description="Low complexity" evidence="1">
    <location>
        <begin position="403"/>
        <end position="418"/>
    </location>
</feature>
<evidence type="ECO:0000313" key="3">
    <source>
        <dbReference type="EMBL" id="KAB7790356.1"/>
    </source>
</evidence>
<comment type="caution">
    <text evidence="3">The sequence shown here is derived from an EMBL/GenBank/DDBJ whole genome shotgun (WGS) entry which is preliminary data.</text>
</comment>
<accession>A0A6I1GL76</accession>
<feature type="region of interest" description="Disordered" evidence="1">
    <location>
        <begin position="387"/>
        <end position="438"/>
    </location>
</feature>
<gene>
    <name evidence="3" type="ORF">F7D09_1165</name>
</gene>